<gene>
    <name evidence="6" type="ORF">J2S08_004409</name>
</gene>
<keyword evidence="6" id="KW-0378">Hydrolase</keyword>
<dbReference type="PANTHER" id="PTHR32114:SF2">
    <property type="entry name" value="ABC TRANSPORTER ABCH.3"/>
    <property type="match status" value="1"/>
</dbReference>
<sequence>MRPLKLMMQAFGPYAQKEIIDFTKLGNRTMFVISGKTGAGKTTIFDGISYAIYGRASGNDRDGSGLRSQFAQDELMTEVALTFTLRNKEYYIWRSPQQEKKKARGDGYTTIGAKAELYFVENGERHLLAANVRDTDEKIKEIIQLDANQFRQILMIPQGEFRKLLTSDSKEKEVILQRLFRTEQFKQMEEHLREEAMILKRSVESHTDYRLQLLRGAMHQENEELAAALDADIPNDRKIVVLLEDEIKQLSQQIFLLKKEVVIKQQERDLAKQHVDQAAEVLRQIAEKEALEKEKDSLLAQKEAINKKKAEISAAQKAARLGQQETICHRLKDRLTQVEKEWENAQQRMEKVHISLQKTKERYENELSKEEERSKLREEIVKLGALKEDVDALAFCQQETILLQKQKETLDAEIANSKEKLRYNEKVIMELKNKQSVLEKQQLESFENEKKLDHMKTKTALLTKFASSLKKCEQTKHNLRLHAETYEQKQKHYKHQLQAFALLESKWRNGQAGMLAQSLVDGEGCPVCGAVHHPFPAQMNDDMPTEASLNAAKTVLEKLEKEKAQAERNWIAIETQYRHEKTALEEQMMEITNLMPNFKVHETKERLQHLEKEQQVTAALLKEQKTAILALDTMGDRIKYEEEQLLVQKNSLDNQMEEGLKLHHAYTEKRIVLDRLLQAIPEKIRSKQQYQQLLQNKQALYKQLEAALEAAQQAYQREKEQFSASQEAEKQLRLQAEQAKIALDKEREAFINLMEEEGFAAYRDYKEAKRPQAAITEMEEQVQHYGEMLRSVIDRFQAMSDKLDGVKSPNLQALQTALTETEAALAHLTEQQMKMSSYLERNKEIIGLVKKINEELQEAEEKYHLIGHLADIARGQNTSKLTFERFVLAAFLDDILRAANTRLTKMTNGRYQLLRKMERSKGNIQSGLELLVFDQYTGQERHVKTLSGGESFKAALALALGLADVVQQYAGGVSLETMFIDEGFGTLDPESLDNAIEALMDIQSNGRLVGIISHVPELKERIDARLEVTSSQQGSKTAFHFMG</sequence>
<keyword evidence="6" id="KW-0540">Nuclease</keyword>
<keyword evidence="7" id="KW-1185">Reference proteome</keyword>
<dbReference type="PANTHER" id="PTHR32114">
    <property type="entry name" value="ABC TRANSPORTER ABCH.3"/>
    <property type="match status" value="1"/>
</dbReference>
<dbReference type="Pfam" id="PF13476">
    <property type="entry name" value="AAA_23"/>
    <property type="match status" value="1"/>
</dbReference>
<accession>A0ABT9X087</accession>
<evidence type="ECO:0000259" key="5">
    <source>
        <dbReference type="Pfam" id="PF13476"/>
    </source>
</evidence>
<name>A0ABT9X087_9BACI</name>
<comment type="similarity">
    <text evidence="1">Belongs to the SMC family. SbcC subfamily.</text>
</comment>
<organism evidence="6 7">
    <name type="scientific">Bacillus chungangensis</name>
    <dbReference type="NCBI Taxonomy" id="587633"/>
    <lineage>
        <taxon>Bacteria</taxon>
        <taxon>Bacillati</taxon>
        <taxon>Bacillota</taxon>
        <taxon>Bacilli</taxon>
        <taxon>Bacillales</taxon>
        <taxon>Bacillaceae</taxon>
        <taxon>Bacillus</taxon>
    </lineage>
</organism>
<evidence type="ECO:0000256" key="2">
    <source>
        <dbReference type="ARBA" id="ARBA00011322"/>
    </source>
</evidence>
<dbReference type="RefSeq" id="WP_307233387.1">
    <property type="nucleotide sequence ID" value="NZ_JAUSTT010000048.1"/>
</dbReference>
<protein>
    <recommendedName>
        <fullName evidence="3">Nuclease SbcCD subunit C</fullName>
    </recommendedName>
</protein>
<feature type="coiled-coil region" evidence="4">
    <location>
        <begin position="240"/>
        <end position="380"/>
    </location>
</feature>
<dbReference type="EMBL" id="JAUSTT010000048">
    <property type="protein sequence ID" value="MDQ0178502.1"/>
    <property type="molecule type" value="Genomic_DNA"/>
</dbReference>
<evidence type="ECO:0000313" key="7">
    <source>
        <dbReference type="Proteomes" id="UP001223586"/>
    </source>
</evidence>
<evidence type="ECO:0000256" key="1">
    <source>
        <dbReference type="ARBA" id="ARBA00006930"/>
    </source>
</evidence>
<comment type="caution">
    <text evidence="6">The sequence shown here is derived from an EMBL/GenBank/DDBJ whole genome shotgun (WGS) entry which is preliminary data.</text>
</comment>
<feature type="domain" description="Rad50/SbcC-type AAA" evidence="5">
    <location>
        <begin position="5"/>
        <end position="254"/>
    </location>
</feature>
<dbReference type="GO" id="GO:0004527">
    <property type="term" value="F:exonuclease activity"/>
    <property type="evidence" value="ECO:0007669"/>
    <property type="project" value="UniProtKB-KW"/>
</dbReference>
<dbReference type="InterPro" id="IPR038729">
    <property type="entry name" value="Rad50/SbcC_AAA"/>
</dbReference>
<keyword evidence="6" id="KW-0269">Exonuclease</keyword>
<evidence type="ECO:0000256" key="3">
    <source>
        <dbReference type="ARBA" id="ARBA00013368"/>
    </source>
</evidence>
<comment type="subunit">
    <text evidence="2">Heterodimer of SbcC and SbcD.</text>
</comment>
<dbReference type="Pfam" id="PF13558">
    <property type="entry name" value="SbcC_Walker_B"/>
    <property type="match status" value="1"/>
</dbReference>
<keyword evidence="4" id="KW-0175">Coiled coil</keyword>
<dbReference type="InterPro" id="IPR027417">
    <property type="entry name" value="P-loop_NTPase"/>
</dbReference>
<evidence type="ECO:0000256" key="4">
    <source>
        <dbReference type="SAM" id="Coils"/>
    </source>
</evidence>
<feature type="coiled-coil region" evidence="4">
    <location>
        <begin position="687"/>
        <end position="756"/>
    </location>
</feature>
<evidence type="ECO:0000313" key="6">
    <source>
        <dbReference type="EMBL" id="MDQ0178502.1"/>
    </source>
</evidence>
<dbReference type="Proteomes" id="UP001223586">
    <property type="component" value="Unassembled WGS sequence"/>
</dbReference>
<feature type="coiled-coil region" evidence="4">
    <location>
        <begin position="549"/>
        <end position="576"/>
    </location>
</feature>
<feature type="coiled-coil region" evidence="4">
    <location>
        <begin position="811"/>
        <end position="862"/>
    </location>
</feature>
<dbReference type="SUPFAM" id="SSF52540">
    <property type="entry name" value="P-loop containing nucleoside triphosphate hydrolases"/>
    <property type="match status" value="1"/>
</dbReference>
<reference evidence="6 7" key="1">
    <citation type="submission" date="2023-07" db="EMBL/GenBank/DDBJ databases">
        <title>Genomic Encyclopedia of Type Strains, Phase IV (KMG-IV): sequencing the most valuable type-strain genomes for metagenomic binning, comparative biology and taxonomic classification.</title>
        <authorList>
            <person name="Goeker M."/>
        </authorList>
    </citation>
    <scope>NUCLEOTIDE SEQUENCE [LARGE SCALE GENOMIC DNA]</scope>
    <source>
        <strain evidence="6 7">DSM 23837</strain>
    </source>
</reference>
<proteinExistence type="inferred from homology"/>
<dbReference type="Gene3D" id="3.40.50.300">
    <property type="entry name" value="P-loop containing nucleotide triphosphate hydrolases"/>
    <property type="match status" value="2"/>
</dbReference>